<dbReference type="Proteomes" id="UP001056819">
    <property type="component" value="Chromosome"/>
</dbReference>
<proteinExistence type="predicted"/>
<accession>A0AAE9KZ82</accession>
<dbReference type="PROSITE" id="PS51257">
    <property type="entry name" value="PROKAR_LIPOPROTEIN"/>
    <property type="match status" value="1"/>
</dbReference>
<feature type="signal peptide" evidence="1">
    <location>
        <begin position="1"/>
        <end position="27"/>
    </location>
</feature>
<dbReference type="AlphaFoldDB" id="A0AAE9KZ82"/>
<evidence type="ECO:0000256" key="1">
    <source>
        <dbReference type="SAM" id="SignalP"/>
    </source>
</evidence>
<reference evidence="2" key="1">
    <citation type="submission" date="2022-05" db="EMBL/GenBank/DDBJ databases">
        <title>Alysiella filiformis genome sequencing.</title>
        <authorList>
            <person name="Viehboeck T."/>
        </authorList>
    </citation>
    <scope>NUCLEOTIDE SEQUENCE</scope>
    <source>
        <strain evidence="2">DSM 2580</strain>
    </source>
</reference>
<protein>
    <submittedName>
        <fullName evidence="2">Uncharacterized protein</fullName>
    </submittedName>
</protein>
<evidence type="ECO:0000313" key="2">
    <source>
        <dbReference type="EMBL" id="URD67553.1"/>
    </source>
</evidence>
<dbReference type="EMBL" id="CP097501">
    <property type="protein sequence ID" value="URD67553.1"/>
    <property type="molecule type" value="Genomic_DNA"/>
</dbReference>
<feature type="chain" id="PRO_5042029870" evidence="1">
    <location>
        <begin position="28"/>
        <end position="104"/>
    </location>
</feature>
<evidence type="ECO:0000313" key="3">
    <source>
        <dbReference type="Proteomes" id="UP001056819"/>
    </source>
</evidence>
<keyword evidence="1" id="KW-0732">Signal</keyword>
<sequence length="104" mass="11464">MKIFYFRQLCLTATVAGTLGLVPVAAACDDFCLKSPEPNKLYLEDFCLGPSGSCDEKLEINGYGDVDCLREGWEAVKNGRAKVKLNGEKFDINKQGRQIADTLQ</sequence>
<gene>
    <name evidence="2" type="ORF">LNQ82_10315</name>
</gene>
<organism evidence="2 3">
    <name type="scientific">Conchiformibius steedae DSM 2580</name>
    <dbReference type="NCBI Taxonomy" id="1121352"/>
    <lineage>
        <taxon>Bacteria</taxon>
        <taxon>Pseudomonadati</taxon>
        <taxon>Pseudomonadota</taxon>
        <taxon>Betaproteobacteria</taxon>
        <taxon>Neisseriales</taxon>
        <taxon>Neisseriaceae</taxon>
        <taxon>Conchiformibius</taxon>
    </lineage>
</organism>
<dbReference type="RefSeq" id="WP_027021445.1">
    <property type="nucleotide sequence ID" value="NZ_CP097501.1"/>
</dbReference>
<name>A0AAE9KZ82_9NEIS</name>